<evidence type="ECO:0008006" key="3">
    <source>
        <dbReference type="Google" id="ProtNLM"/>
    </source>
</evidence>
<name>A0ABP7Q1X2_9SPHI</name>
<organism evidence="1 2">
    <name type="scientific">Mucilaginibacter dorajii</name>
    <dbReference type="NCBI Taxonomy" id="692994"/>
    <lineage>
        <taxon>Bacteria</taxon>
        <taxon>Pseudomonadati</taxon>
        <taxon>Bacteroidota</taxon>
        <taxon>Sphingobacteriia</taxon>
        <taxon>Sphingobacteriales</taxon>
        <taxon>Sphingobacteriaceae</taxon>
        <taxon>Mucilaginibacter</taxon>
    </lineage>
</organism>
<reference evidence="2" key="1">
    <citation type="journal article" date="2019" name="Int. J. Syst. Evol. Microbiol.">
        <title>The Global Catalogue of Microorganisms (GCM) 10K type strain sequencing project: providing services to taxonomists for standard genome sequencing and annotation.</title>
        <authorList>
            <consortium name="The Broad Institute Genomics Platform"/>
            <consortium name="The Broad Institute Genome Sequencing Center for Infectious Disease"/>
            <person name="Wu L."/>
            <person name="Ma J."/>
        </authorList>
    </citation>
    <scope>NUCLEOTIDE SEQUENCE [LARGE SCALE GENOMIC DNA]</scope>
    <source>
        <strain evidence="2">JCM 16601</strain>
    </source>
</reference>
<sequence length="108" mass="12523">MVTAFSDDRIETHNMETAVMKYTIIKTKLQYDQYCDQLGTLLTVENTDALQDEIDLLTLLIEKYDEEHNTFKETDPITLLRSFMHDHHLKPQDMTVILGIGKGYVSDI</sequence>
<dbReference type="EMBL" id="BAAAZC010000019">
    <property type="protein sequence ID" value="GAA3974494.1"/>
    <property type="molecule type" value="Genomic_DNA"/>
</dbReference>
<proteinExistence type="predicted"/>
<evidence type="ECO:0000313" key="1">
    <source>
        <dbReference type="EMBL" id="GAA3974494.1"/>
    </source>
</evidence>
<gene>
    <name evidence="1" type="ORF">GCM10022210_26040</name>
</gene>
<evidence type="ECO:0000313" key="2">
    <source>
        <dbReference type="Proteomes" id="UP001500742"/>
    </source>
</evidence>
<dbReference type="Proteomes" id="UP001500742">
    <property type="component" value="Unassembled WGS sequence"/>
</dbReference>
<protein>
    <recommendedName>
        <fullName evidence="3">Transcriptional regulator</fullName>
    </recommendedName>
</protein>
<keyword evidence="2" id="KW-1185">Reference proteome</keyword>
<comment type="caution">
    <text evidence="1">The sequence shown here is derived from an EMBL/GenBank/DDBJ whole genome shotgun (WGS) entry which is preliminary data.</text>
</comment>
<accession>A0ABP7Q1X2</accession>